<evidence type="ECO:0000259" key="3">
    <source>
        <dbReference type="SMART" id="SM00829"/>
    </source>
</evidence>
<comment type="caution">
    <text evidence="4">The sequence shown here is derived from an EMBL/GenBank/DDBJ whole genome shotgun (WGS) entry which is preliminary data.</text>
</comment>
<dbReference type="Gene3D" id="3.40.50.720">
    <property type="entry name" value="NAD(P)-binding Rossmann-like Domain"/>
    <property type="match status" value="1"/>
</dbReference>
<dbReference type="PANTHER" id="PTHR48106">
    <property type="entry name" value="QUINONE OXIDOREDUCTASE PIG3-RELATED"/>
    <property type="match status" value="1"/>
</dbReference>
<dbReference type="InterPro" id="IPR011032">
    <property type="entry name" value="GroES-like_sf"/>
</dbReference>
<dbReference type="EMBL" id="JBDZYD010000014">
    <property type="protein sequence ID" value="MEQ0564220.1"/>
    <property type="molecule type" value="Genomic_DNA"/>
</dbReference>
<dbReference type="CDD" id="cd05289">
    <property type="entry name" value="MDR_like_2"/>
    <property type="match status" value="1"/>
</dbReference>
<evidence type="ECO:0000256" key="1">
    <source>
        <dbReference type="ARBA" id="ARBA00022857"/>
    </source>
</evidence>
<keyword evidence="2 4" id="KW-0560">Oxidoreductase</keyword>
<proteinExistence type="predicted"/>
<dbReference type="InterPro" id="IPR013154">
    <property type="entry name" value="ADH-like_N"/>
</dbReference>
<dbReference type="SUPFAM" id="SSF51735">
    <property type="entry name" value="NAD(P)-binding Rossmann-fold domains"/>
    <property type="match status" value="1"/>
</dbReference>
<dbReference type="SMART" id="SM00829">
    <property type="entry name" value="PKS_ER"/>
    <property type="match status" value="1"/>
</dbReference>
<accession>A0ABV0LPK0</accession>
<name>A0ABV0LPK0_9PSEU</name>
<gene>
    <name evidence="4" type="ORF">ABJI51_34505</name>
</gene>
<reference evidence="4 5" key="1">
    <citation type="submission" date="2024-05" db="EMBL/GenBank/DDBJ databases">
        <authorList>
            <person name="Zhao H."/>
            <person name="Xu Y."/>
            <person name="Lin S."/>
            <person name="Spain J.C."/>
            <person name="Zhou N.-Y."/>
        </authorList>
    </citation>
    <scope>NUCLEOTIDE SEQUENCE [LARGE SCALE GENOMIC DNA]</scope>
    <source>
        <strain evidence="4 5">NEAU-NG30</strain>
    </source>
</reference>
<feature type="domain" description="Enoyl reductase (ER)" evidence="3">
    <location>
        <begin position="10"/>
        <end position="308"/>
    </location>
</feature>
<dbReference type="Pfam" id="PF08240">
    <property type="entry name" value="ADH_N"/>
    <property type="match status" value="1"/>
</dbReference>
<dbReference type="Proteomes" id="UP001440984">
    <property type="component" value="Unassembled WGS sequence"/>
</dbReference>
<dbReference type="GO" id="GO:0016491">
    <property type="term" value="F:oxidoreductase activity"/>
    <property type="evidence" value="ECO:0007669"/>
    <property type="project" value="UniProtKB-KW"/>
</dbReference>
<dbReference type="SUPFAM" id="SSF50129">
    <property type="entry name" value="GroES-like"/>
    <property type="match status" value="1"/>
</dbReference>
<keyword evidence="5" id="KW-1185">Reference proteome</keyword>
<dbReference type="RefSeq" id="WP_348955279.1">
    <property type="nucleotide sequence ID" value="NZ_JBDZYD010000014.1"/>
</dbReference>
<dbReference type="Gene3D" id="3.90.180.10">
    <property type="entry name" value="Medium-chain alcohol dehydrogenases, catalytic domain"/>
    <property type="match status" value="1"/>
</dbReference>
<evidence type="ECO:0000313" key="4">
    <source>
        <dbReference type="EMBL" id="MEQ0564220.1"/>
    </source>
</evidence>
<dbReference type="InterPro" id="IPR020843">
    <property type="entry name" value="ER"/>
</dbReference>
<dbReference type="Pfam" id="PF13602">
    <property type="entry name" value="ADH_zinc_N_2"/>
    <property type="match status" value="1"/>
</dbReference>
<keyword evidence="1" id="KW-0521">NADP</keyword>
<sequence length="311" mass="31651">MQAAVYRAQGGPEVVEIAEIDQPVPGLSEIRIKVQAAALNPTDVSAWTGGFFPAPPEGSAYGLGWDVAGVVDAVGPGAPWKPGQPVIALSYGLPLRLHRAQAEYVVVPSHAIAAAPAGIDPVHAATIPLNGLTAAQSVELLGVQAGQTVLVTGAEGAVGGYAVQLAKRRGAVVISNDLSPDGEFATKVAGADVHVPASQPLVEAVREVRPAGVDAVLDTVGLGQTVLGAIADGGTFVTTRPTAVPGSERGIRVRLTQVGPDAAMLTTLSDLAAAADLALRVAETYPLREASKAYARLKEGGLRGRVVLTVE</sequence>
<dbReference type="InterPro" id="IPR036291">
    <property type="entry name" value="NAD(P)-bd_dom_sf"/>
</dbReference>
<evidence type="ECO:0000313" key="5">
    <source>
        <dbReference type="Proteomes" id="UP001440984"/>
    </source>
</evidence>
<dbReference type="EC" id="1.-.-.-" evidence="4"/>
<protein>
    <submittedName>
        <fullName evidence="4">NADP-dependent oxidoreductase</fullName>
        <ecNumber evidence="4">1.-.-.-</ecNumber>
    </submittedName>
</protein>
<organism evidence="4 5">
    <name type="scientific">Amycolatopsis melonis</name>
    <dbReference type="NCBI Taxonomy" id="3156488"/>
    <lineage>
        <taxon>Bacteria</taxon>
        <taxon>Bacillati</taxon>
        <taxon>Actinomycetota</taxon>
        <taxon>Actinomycetes</taxon>
        <taxon>Pseudonocardiales</taxon>
        <taxon>Pseudonocardiaceae</taxon>
        <taxon>Amycolatopsis</taxon>
    </lineage>
</organism>
<evidence type="ECO:0000256" key="2">
    <source>
        <dbReference type="ARBA" id="ARBA00023002"/>
    </source>
</evidence>